<comment type="catalytic activity">
    <reaction evidence="1">
        <text>UDP-alpha-D-glucose + 2 NAD(+) + H2O = UDP-alpha-D-glucuronate + 2 NADH + 3 H(+)</text>
        <dbReference type="Rhea" id="RHEA:23596"/>
        <dbReference type="ChEBI" id="CHEBI:15377"/>
        <dbReference type="ChEBI" id="CHEBI:15378"/>
        <dbReference type="ChEBI" id="CHEBI:57540"/>
        <dbReference type="ChEBI" id="CHEBI:57945"/>
        <dbReference type="ChEBI" id="CHEBI:58052"/>
        <dbReference type="ChEBI" id="CHEBI:58885"/>
        <dbReference type="EC" id="1.1.1.22"/>
    </reaction>
</comment>
<dbReference type="SMART" id="SM00984">
    <property type="entry name" value="UDPG_MGDP_dh_C"/>
    <property type="match status" value="1"/>
</dbReference>
<dbReference type="Proteomes" id="UP001296943">
    <property type="component" value="Unassembled WGS sequence"/>
</dbReference>
<proteinExistence type="inferred from homology"/>
<sequence>MHRYAANRLAAIYEPFKVPIYQTDIRSAEMIKYASNAFLATKISFINEIANICERVGANVDDVAEGMGLDRRIGKHFLKTGIGYGGSCFPKDTKALIQLAGNVQYNFELLKGVVQVNQKQQLLLIDKLIHKYGSLKNKKIAVLGLAFKPNTDDVREASSIFVTDKLIEYGAKVVAYDPVAINNAKKIFNRNVCYSNSVDDAIKGSDAVLILTDWDEFKMIAPEKFLTMNTPFVLDGRNCFQLEVMRKAGIEYYSVGRPLINKKEKIKL</sequence>
<dbReference type="InterPro" id="IPR014026">
    <property type="entry name" value="UDP-Glc/GDP-Man_DH_dimer"/>
</dbReference>
<dbReference type="Pfam" id="PF03720">
    <property type="entry name" value="UDPG_MGDP_dh_C"/>
    <property type="match status" value="1"/>
</dbReference>
<dbReference type="PANTHER" id="PTHR43750">
    <property type="entry name" value="UDP-GLUCOSE 6-DEHYDROGENASE TUAD"/>
    <property type="match status" value="1"/>
</dbReference>
<keyword evidence="1" id="KW-0520">NAD</keyword>
<dbReference type="EMBL" id="JAFBDR010000034">
    <property type="protein sequence ID" value="MBM7573487.1"/>
    <property type="molecule type" value="Genomic_DNA"/>
</dbReference>
<reference evidence="3 4" key="1">
    <citation type="submission" date="2021-01" db="EMBL/GenBank/DDBJ databases">
        <title>Genomic Encyclopedia of Type Strains, Phase IV (KMG-IV): sequencing the most valuable type-strain genomes for metagenomic binning, comparative biology and taxonomic classification.</title>
        <authorList>
            <person name="Goeker M."/>
        </authorList>
    </citation>
    <scope>NUCLEOTIDE SEQUENCE [LARGE SCALE GENOMIC DNA]</scope>
    <source>
        <strain evidence="3 4">DSM 23711</strain>
    </source>
</reference>
<dbReference type="SUPFAM" id="SSF48179">
    <property type="entry name" value="6-phosphogluconate dehydrogenase C-terminal domain-like"/>
    <property type="match status" value="1"/>
</dbReference>
<accession>A0ABS2N5Q9</accession>
<evidence type="ECO:0000256" key="1">
    <source>
        <dbReference type="PIRNR" id="PIRNR000124"/>
    </source>
</evidence>
<dbReference type="InterPro" id="IPR028357">
    <property type="entry name" value="UDPglc_DH_bac"/>
</dbReference>
<dbReference type="InterPro" id="IPR014027">
    <property type="entry name" value="UDP-Glc/GDP-Man_DH_C"/>
</dbReference>
<dbReference type="InterPro" id="IPR008927">
    <property type="entry name" value="6-PGluconate_DH-like_C_sf"/>
</dbReference>
<dbReference type="InterPro" id="IPR017476">
    <property type="entry name" value="UDP-Glc/GDP-Man"/>
</dbReference>
<dbReference type="RefSeq" id="WP_204502127.1">
    <property type="nucleotide sequence ID" value="NZ_JAFBDR010000034.1"/>
</dbReference>
<keyword evidence="1" id="KW-0560">Oxidoreductase</keyword>
<dbReference type="PIRSF" id="PIRSF500134">
    <property type="entry name" value="UDPglc_DH_bac"/>
    <property type="match status" value="1"/>
</dbReference>
<comment type="similarity">
    <text evidence="1">Belongs to the UDP-glucose/GDP-mannose dehydrogenase family.</text>
</comment>
<dbReference type="PIRSF" id="PIRSF000124">
    <property type="entry name" value="UDPglc_GDPman_dh"/>
    <property type="match status" value="1"/>
</dbReference>
<dbReference type="EC" id="1.1.1.22" evidence="1"/>
<keyword evidence="4" id="KW-1185">Reference proteome</keyword>
<dbReference type="NCBIfam" id="TIGR03026">
    <property type="entry name" value="NDP-sugDHase"/>
    <property type="match status" value="1"/>
</dbReference>
<feature type="domain" description="UDP-glucose/GDP-mannose dehydrogenase C-terminal" evidence="2">
    <location>
        <begin position="141"/>
        <end position="242"/>
    </location>
</feature>
<evidence type="ECO:0000313" key="4">
    <source>
        <dbReference type="Proteomes" id="UP001296943"/>
    </source>
</evidence>
<protein>
    <recommendedName>
        <fullName evidence="1">UDP-glucose 6-dehydrogenase</fullName>
        <ecNumber evidence="1">1.1.1.22</ecNumber>
    </recommendedName>
</protein>
<name>A0ABS2N5Q9_9BACI</name>
<dbReference type="PANTHER" id="PTHR43750:SF4">
    <property type="entry name" value="UDP-GLUCOSE 6-DEHYDROGENASE YWQF"/>
    <property type="match status" value="1"/>
</dbReference>
<comment type="caution">
    <text evidence="3">The sequence shown here is derived from an EMBL/GenBank/DDBJ whole genome shotgun (WGS) entry which is preliminary data.</text>
</comment>
<gene>
    <name evidence="3" type="ORF">JOC48_004051</name>
</gene>
<dbReference type="SUPFAM" id="SSF52413">
    <property type="entry name" value="UDP-glucose/GDP-mannose dehydrogenase C-terminal domain"/>
    <property type="match status" value="1"/>
</dbReference>
<organism evidence="3 4">
    <name type="scientific">Aquibacillus albus</name>
    <dbReference type="NCBI Taxonomy" id="1168171"/>
    <lineage>
        <taxon>Bacteria</taxon>
        <taxon>Bacillati</taxon>
        <taxon>Bacillota</taxon>
        <taxon>Bacilli</taxon>
        <taxon>Bacillales</taxon>
        <taxon>Bacillaceae</taxon>
        <taxon>Aquibacillus</taxon>
    </lineage>
</organism>
<dbReference type="InterPro" id="IPR036220">
    <property type="entry name" value="UDP-Glc/GDP-Man_DH_C_sf"/>
</dbReference>
<dbReference type="Gene3D" id="3.40.50.720">
    <property type="entry name" value="NAD(P)-binding Rossmann-like Domain"/>
    <property type="match status" value="1"/>
</dbReference>
<dbReference type="Pfam" id="PF00984">
    <property type="entry name" value="UDPG_MGDP_dh"/>
    <property type="match status" value="1"/>
</dbReference>
<dbReference type="Gene3D" id="1.20.5.100">
    <property type="entry name" value="Cytochrome c1, transmembrane anchor, C-terminal"/>
    <property type="match status" value="1"/>
</dbReference>
<evidence type="ECO:0000259" key="2">
    <source>
        <dbReference type="SMART" id="SM00984"/>
    </source>
</evidence>
<evidence type="ECO:0000313" key="3">
    <source>
        <dbReference type="EMBL" id="MBM7573487.1"/>
    </source>
</evidence>